<dbReference type="Proteomes" id="UP000215027">
    <property type="component" value="Chromosome I"/>
</dbReference>
<evidence type="ECO:0000313" key="3">
    <source>
        <dbReference type="EMBL" id="CUS02678.2"/>
    </source>
</evidence>
<reference evidence="3" key="1">
    <citation type="submission" date="2016-01" db="EMBL/GenBank/DDBJ databases">
        <authorList>
            <person name="Mcilroy J.S."/>
            <person name="Karst M S."/>
            <person name="Albertsen M."/>
        </authorList>
    </citation>
    <scope>NUCLEOTIDE SEQUENCE</scope>
    <source>
        <strain evidence="3">Cfx-K</strain>
    </source>
</reference>
<dbReference type="AlphaFoldDB" id="A0A160T1I1"/>
<keyword evidence="2" id="KW-1133">Transmembrane helix</keyword>
<feature type="compositionally biased region" description="Acidic residues" evidence="1">
    <location>
        <begin position="222"/>
        <end position="244"/>
    </location>
</feature>
<evidence type="ECO:0000313" key="4">
    <source>
        <dbReference type="Proteomes" id="UP000215027"/>
    </source>
</evidence>
<keyword evidence="2" id="KW-0472">Membrane</keyword>
<feature type="transmembrane region" description="Helical" evidence="2">
    <location>
        <begin position="29"/>
        <end position="53"/>
    </location>
</feature>
<feature type="region of interest" description="Disordered" evidence="1">
    <location>
        <begin position="220"/>
        <end position="285"/>
    </location>
</feature>
<keyword evidence="2" id="KW-0812">Transmembrane</keyword>
<dbReference type="KEGG" id="pbf:CFX0092_A0800"/>
<evidence type="ECO:0000256" key="2">
    <source>
        <dbReference type="SAM" id="Phobius"/>
    </source>
</evidence>
<evidence type="ECO:0000256" key="1">
    <source>
        <dbReference type="SAM" id="MobiDB-lite"/>
    </source>
</evidence>
<proteinExistence type="predicted"/>
<keyword evidence="4" id="KW-1185">Reference proteome</keyword>
<protein>
    <submittedName>
        <fullName evidence="3">Uncharacterized protein</fullName>
    </submittedName>
</protein>
<accession>A0A160T1I1</accession>
<gene>
    <name evidence="3" type="ORF">CFX0092_A0800</name>
</gene>
<name>A0A160T1I1_9CHLR</name>
<dbReference type="EMBL" id="LN890655">
    <property type="protein sequence ID" value="CUS02678.2"/>
    <property type="molecule type" value="Genomic_DNA"/>
</dbReference>
<sequence length="285" mass="31941">MSGGIFPRESGVLKKIEPIPWRGIRVVEIVIALVLFLAALAVMALPFVDAVIARRLARITGGTNAMSWLINDRGTWIVGAALLGLLVVFLFLVRRRLLNNRALWFGAGCPDCMERELVRVSRKGSDRVYSLIALPAFRYACRNCTWRGLRIARREQSRERDAELEAALLRFEPDGEAPLLSPDGDESQRAQIALAPVTGSGSMFRDPGDVAFLDEPRLQERFDDDDDHDDDLHEDDLLDDDLNDDGSHDDELHDDDLGDDSNHEAEAEAEPIQEMEWLWPSPPEA</sequence>
<feature type="transmembrane region" description="Helical" evidence="2">
    <location>
        <begin position="73"/>
        <end position="93"/>
    </location>
</feature>
<organism evidence="3 4">
    <name type="scientific">Candidatus Promineifilum breve</name>
    <dbReference type="NCBI Taxonomy" id="1806508"/>
    <lineage>
        <taxon>Bacteria</taxon>
        <taxon>Bacillati</taxon>
        <taxon>Chloroflexota</taxon>
        <taxon>Ardenticatenia</taxon>
        <taxon>Candidatus Promineifilales</taxon>
        <taxon>Candidatus Promineifilaceae</taxon>
        <taxon>Candidatus Promineifilum</taxon>
    </lineage>
</organism>